<proteinExistence type="predicted"/>
<evidence type="ECO:0000313" key="1">
    <source>
        <dbReference type="EMBL" id="GGU48113.1"/>
    </source>
</evidence>
<accession>A0ABQ2URS6</accession>
<gene>
    <name evidence="1" type="ORF">GCM10010211_10350</name>
</gene>
<reference evidence="2" key="1">
    <citation type="journal article" date="2019" name="Int. J. Syst. Evol. Microbiol.">
        <title>The Global Catalogue of Microorganisms (GCM) 10K type strain sequencing project: providing services to taxonomists for standard genome sequencing and annotation.</title>
        <authorList>
            <consortium name="The Broad Institute Genomics Platform"/>
            <consortium name="The Broad Institute Genome Sequencing Center for Infectious Disease"/>
            <person name="Wu L."/>
            <person name="Ma J."/>
        </authorList>
    </citation>
    <scope>NUCLEOTIDE SEQUENCE [LARGE SCALE GENOMIC DNA]</scope>
    <source>
        <strain evidence="2">JCM 3399</strain>
    </source>
</reference>
<organism evidence="1 2">
    <name type="scientific">Streptomyces albospinus</name>
    <dbReference type="NCBI Taxonomy" id="285515"/>
    <lineage>
        <taxon>Bacteria</taxon>
        <taxon>Bacillati</taxon>
        <taxon>Actinomycetota</taxon>
        <taxon>Actinomycetes</taxon>
        <taxon>Kitasatosporales</taxon>
        <taxon>Streptomycetaceae</taxon>
        <taxon>Streptomyces</taxon>
    </lineage>
</organism>
<sequence>MHPARHVLLPGRQRSHTECSISNVVGSPIATPPRSSCRQSCAATSDTKDGRPANVCGEPRMFTNAIKDGADPKNIDLVTINTKGKKFPMCDNCKTWVPGFGGEVLTG</sequence>
<dbReference type="EMBL" id="BMRP01000002">
    <property type="protein sequence ID" value="GGU48113.1"/>
    <property type="molecule type" value="Genomic_DNA"/>
</dbReference>
<dbReference type="Proteomes" id="UP000654471">
    <property type="component" value="Unassembled WGS sequence"/>
</dbReference>
<name>A0ABQ2URS6_9ACTN</name>
<evidence type="ECO:0000313" key="2">
    <source>
        <dbReference type="Proteomes" id="UP000654471"/>
    </source>
</evidence>
<keyword evidence="2" id="KW-1185">Reference proteome</keyword>
<comment type="caution">
    <text evidence="1">The sequence shown here is derived from an EMBL/GenBank/DDBJ whole genome shotgun (WGS) entry which is preliminary data.</text>
</comment>
<protein>
    <submittedName>
        <fullName evidence="1">Uncharacterized protein</fullName>
    </submittedName>
</protein>